<reference evidence="1" key="1">
    <citation type="submission" date="2014-11" db="EMBL/GenBank/DDBJ databases">
        <authorList>
            <person name="Amaro Gonzalez C."/>
        </authorList>
    </citation>
    <scope>NUCLEOTIDE SEQUENCE</scope>
</reference>
<proteinExistence type="predicted"/>
<organism evidence="1">
    <name type="scientific">Anguilla anguilla</name>
    <name type="common">European freshwater eel</name>
    <name type="synonym">Muraena anguilla</name>
    <dbReference type="NCBI Taxonomy" id="7936"/>
    <lineage>
        <taxon>Eukaryota</taxon>
        <taxon>Metazoa</taxon>
        <taxon>Chordata</taxon>
        <taxon>Craniata</taxon>
        <taxon>Vertebrata</taxon>
        <taxon>Euteleostomi</taxon>
        <taxon>Actinopterygii</taxon>
        <taxon>Neopterygii</taxon>
        <taxon>Teleostei</taxon>
        <taxon>Anguilliformes</taxon>
        <taxon>Anguillidae</taxon>
        <taxon>Anguilla</taxon>
    </lineage>
</organism>
<evidence type="ECO:0000313" key="1">
    <source>
        <dbReference type="EMBL" id="JAI06884.1"/>
    </source>
</evidence>
<accession>A0A0E9XYX7</accession>
<reference evidence="1" key="2">
    <citation type="journal article" date="2015" name="Fish Shellfish Immunol.">
        <title>Early steps in the European eel (Anguilla anguilla)-Vibrio vulnificus interaction in the gills: Role of the RtxA13 toxin.</title>
        <authorList>
            <person name="Callol A."/>
            <person name="Pajuelo D."/>
            <person name="Ebbesson L."/>
            <person name="Teles M."/>
            <person name="MacKenzie S."/>
            <person name="Amaro C."/>
        </authorList>
    </citation>
    <scope>NUCLEOTIDE SEQUENCE</scope>
</reference>
<dbReference type="EMBL" id="GBXM01001694">
    <property type="protein sequence ID" value="JAI06884.1"/>
    <property type="molecule type" value="Transcribed_RNA"/>
</dbReference>
<protein>
    <submittedName>
        <fullName evidence="1">Uncharacterized protein</fullName>
    </submittedName>
</protein>
<dbReference type="AlphaFoldDB" id="A0A0E9XYX7"/>
<name>A0A0E9XYX7_ANGAN</name>
<sequence>MMSLPLICIWKVCDHMADSEAWLCSIQFL</sequence>